<gene>
    <name evidence="2" type="ORF">BU24DRAFT_416692</name>
</gene>
<sequence length="548" mass="61365">MKAHPENWHRLMEAARHMLHKVQRKGRDAEDGEEVDEEEEAKKKRQGGHDTKSIRPRYLQPSDYTKFNTKELEAADEQNQMSTHMHRLHSLLTQQMSMTPSGFPLAQDVAEKSLKELEESINGFSKHSKDMLPQITEDFTMELLDQIFTRMKLGGRLLHPAGMDPFEIPPPRFSIKEQSIADATAGIDLARAAITQSETENVDEFCRFTRKMNSTSATLPDFEDASRLVGVDSSTLSLASMSEKNPDHEIILEPHQVVAATAMIMYMLSPISSTMLGDEVGLGKTYVGLVAAIRVFQIRVSASGPDAEEELADIADLVAVDEIIELEIENPVSGYSFIVIPNAAIGGWKEALINFAMLGSLDWYQMTSQSNVDDKTAVAPTKAVKFNEWIGEKLAQKLQKPIFVLVTYAKFYRQFLRFDNAKAKAMNLANMKKAQTKARRNHGYKQEEEEDHNACEELSQDNSKGDEEAEEDKLMRPTFGRTPILGRTAMLGRTLIFGRTSTSGRTLMLGRTPILRQRTVTSGWLPVGIVLPTTGNLRVYCSSFNSSL</sequence>
<feature type="region of interest" description="Disordered" evidence="1">
    <location>
        <begin position="436"/>
        <end position="473"/>
    </location>
</feature>
<organism evidence="2 3">
    <name type="scientific">Aaosphaeria arxii CBS 175.79</name>
    <dbReference type="NCBI Taxonomy" id="1450172"/>
    <lineage>
        <taxon>Eukaryota</taxon>
        <taxon>Fungi</taxon>
        <taxon>Dikarya</taxon>
        <taxon>Ascomycota</taxon>
        <taxon>Pezizomycotina</taxon>
        <taxon>Dothideomycetes</taxon>
        <taxon>Pleosporomycetidae</taxon>
        <taxon>Pleosporales</taxon>
        <taxon>Pleosporales incertae sedis</taxon>
        <taxon>Aaosphaeria</taxon>
    </lineage>
</organism>
<proteinExistence type="predicted"/>
<evidence type="ECO:0000313" key="2">
    <source>
        <dbReference type="EMBL" id="KAF2021022.1"/>
    </source>
</evidence>
<name>A0A6A5Y636_9PLEO</name>
<reference evidence="2" key="1">
    <citation type="journal article" date="2020" name="Stud. Mycol.">
        <title>101 Dothideomycetes genomes: a test case for predicting lifestyles and emergence of pathogens.</title>
        <authorList>
            <person name="Haridas S."/>
            <person name="Albert R."/>
            <person name="Binder M."/>
            <person name="Bloem J."/>
            <person name="Labutti K."/>
            <person name="Salamov A."/>
            <person name="Andreopoulos B."/>
            <person name="Baker S."/>
            <person name="Barry K."/>
            <person name="Bills G."/>
            <person name="Bluhm B."/>
            <person name="Cannon C."/>
            <person name="Castanera R."/>
            <person name="Culley D."/>
            <person name="Daum C."/>
            <person name="Ezra D."/>
            <person name="Gonzalez J."/>
            <person name="Henrissat B."/>
            <person name="Kuo A."/>
            <person name="Liang C."/>
            <person name="Lipzen A."/>
            <person name="Lutzoni F."/>
            <person name="Magnuson J."/>
            <person name="Mondo S."/>
            <person name="Nolan M."/>
            <person name="Ohm R."/>
            <person name="Pangilinan J."/>
            <person name="Park H.-J."/>
            <person name="Ramirez L."/>
            <person name="Alfaro M."/>
            <person name="Sun H."/>
            <person name="Tritt A."/>
            <person name="Yoshinaga Y."/>
            <person name="Zwiers L.-H."/>
            <person name="Turgeon B."/>
            <person name="Goodwin S."/>
            <person name="Spatafora J."/>
            <person name="Crous P."/>
            <person name="Grigoriev I."/>
        </authorList>
    </citation>
    <scope>NUCLEOTIDE SEQUENCE</scope>
    <source>
        <strain evidence="2">CBS 175.79</strain>
    </source>
</reference>
<protein>
    <submittedName>
        <fullName evidence="2">Uncharacterized protein</fullName>
    </submittedName>
</protein>
<dbReference type="EMBL" id="ML978066">
    <property type="protein sequence ID" value="KAF2021022.1"/>
    <property type="molecule type" value="Genomic_DNA"/>
</dbReference>
<feature type="region of interest" description="Disordered" evidence="1">
    <location>
        <begin position="19"/>
        <end position="63"/>
    </location>
</feature>
<keyword evidence="3" id="KW-1185">Reference proteome</keyword>
<dbReference type="Proteomes" id="UP000799778">
    <property type="component" value="Unassembled WGS sequence"/>
</dbReference>
<evidence type="ECO:0000313" key="3">
    <source>
        <dbReference type="Proteomes" id="UP000799778"/>
    </source>
</evidence>
<evidence type="ECO:0000256" key="1">
    <source>
        <dbReference type="SAM" id="MobiDB-lite"/>
    </source>
</evidence>
<dbReference type="RefSeq" id="XP_033389361.1">
    <property type="nucleotide sequence ID" value="XM_033526522.1"/>
</dbReference>
<dbReference type="GeneID" id="54283919"/>
<accession>A0A6A5Y636</accession>
<feature type="compositionally biased region" description="Acidic residues" evidence="1">
    <location>
        <begin position="30"/>
        <end position="39"/>
    </location>
</feature>
<dbReference type="AlphaFoldDB" id="A0A6A5Y636"/>